<dbReference type="Pfam" id="PF02214">
    <property type="entry name" value="BTB_2"/>
    <property type="match status" value="1"/>
</dbReference>
<dbReference type="AlphaFoldDB" id="A0A0D6QSV3"/>
<dbReference type="InterPro" id="IPR000210">
    <property type="entry name" value="BTB/POZ_dom"/>
</dbReference>
<reference evidence="3" key="1">
    <citation type="submission" date="2015-03" db="EMBL/GenBank/DDBJ databases">
        <title>A transcriptome of Araucaria cunninghamii, an australian fine timber species.</title>
        <authorList>
            <person name="Jing Yi C.J.Y."/>
            <person name="Yin San L.Y.S."/>
            <person name="Abdul Karim S.S."/>
            <person name="Wan Azmi N.N."/>
            <person name="Hercus R.R."/>
            <person name="Croft L.L."/>
        </authorList>
    </citation>
    <scope>NUCLEOTIDE SEQUENCE</scope>
    <source>
        <strain evidence="3">MI0301</strain>
        <tissue evidence="3">Leaf</tissue>
    </source>
</reference>
<dbReference type="Pfam" id="PF25279">
    <property type="entry name" value="Beta_prop_At2g24240"/>
    <property type="match status" value="1"/>
</dbReference>
<organism evidence="3">
    <name type="scientific">Araucaria cunninghamii</name>
    <name type="common">Hoop pine</name>
    <name type="synonym">Moreton Bay pine</name>
    <dbReference type="NCBI Taxonomy" id="56994"/>
    <lineage>
        <taxon>Eukaryota</taxon>
        <taxon>Viridiplantae</taxon>
        <taxon>Streptophyta</taxon>
        <taxon>Embryophyta</taxon>
        <taxon>Tracheophyta</taxon>
        <taxon>Spermatophyta</taxon>
        <taxon>Pinopsida</taxon>
        <taxon>Pinidae</taxon>
        <taxon>Conifers II</taxon>
        <taxon>Araucariales</taxon>
        <taxon>Araucariaceae</taxon>
        <taxon>Araucaria</taxon>
    </lineage>
</organism>
<dbReference type="InterPro" id="IPR057441">
    <property type="entry name" value="Beta_prop_At2g24240"/>
</dbReference>
<accession>A0A0D6QSV3</accession>
<dbReference type="InterPro" id="IPR015943">
    <property type="entry name" value="WD40/YVTN_repeat-like_dom_sf"/>
</dbReference>
<dbReference type="PANTHER" id="PTHR14499:SF116">
    <property type="entry name" value="OSJNBA0029H02.24 PROTEIN"/>
    <property type="match status" value="1"/>
</dbReference>
<proteinExistence type="predicted"/>
<feature type="domain" description="BTB" evidence="2">
    <location>
        <begin position="7"/>
        <end position="79"/>
    </location>
</feature>
<sequence length="445" mass="49201">MGTRSGDRVKLNVGGKEFVTSRTTLARAGRDSMLGAMIHRDWNSSYSETLMDEYFIDRNPAHFSVLLDFLRTGELHIPPAMSERVVYKEALYYGLLDSIHASKWDCLDGNRVRHAASVRGRATGDAAAVRADGEGGCCVAHGCMVHVYDWTMEELPPLSLDFHAVNDVGFLHPGRLVVSTCASVDKPGRGGMASFDTTTGKIVHRFQLCRRDEGKIFTAGALSSGETHVYASCRGRSEEYGLGTWDQSTAQQVDFLSDDNRDWALGDAGKLQWLPRRGVLLVSTLYPRNDRGHVSLVDPRTRGVVWSWTEEAQLDEKVVLDTVAMEDCNTICVVNQFDNTGFMDLRIDGQGDGHVKWSHRTRPRKISDVEEKCYSKLAASGTQLFCSSNGGVNVLCAPDWVFTSRLQEKGGGGISDIAVGGDRLFVLHNEENVFNVWETPTLVQD</sequence>
<dbReference type="CDD" id="cd18316">
    <property type="entry name" value="BTB_POZ_KCTD-like"/>
    <property type="match status" value="1"/>
</dbReference>
<dbReference type="Gene3D" id="2.130.10.10">
    <property type="entry name" value="YVTN repeat-like/Quinoprotein amine dehydrogenase"/>
    <property type="match status" value="1"/>
</dbReference>
<protein>
    <recommendedName>
        <fullName evidence="2">BTB domain-containing protein</fullName>
    </recommendedName>
</protein>
<dbReference type="SMART" id="SM00225">
    <property type="entry name" value="BTB"/>
    <property type="match status" value="1"/>
</dbReference>
<dbReference type="SUPFAM" id="SSF54695">
    <property type="entry name" value="POZ domain"/>
    <property type="match status" value="1"/>
</dbReference>
<dbReference type="PROSITE" id="PS50097">
    <property type="entry name" value="BTB"/>
    <property type="match status" value="1"/>
</dbReference>
<comment type="pathway">
    <text evidence="1">Protein modification; protein ubiquitination.</text>
</comment>
<dbReference type="InterPro" id="IPR003131">
    <property type="entry name" value="T1-type_BTB"/>
</dbReference>
<dbReference type="EMBL" id="GCKF01042837">
    <property type="protein sequence ID" value="JAG94662.1"/>
    <property type="molecule type" value="Transcribed_RNA"/>
</dbReference>
<name>A0A0D6QSV3_ARACU</name>
<dbReference type="InterPro" id="IPR011333">
    <property type="entry name" value="SKP1/BTB/POZ_sf"/>
</dbReference>
<dbReference type="GO" id="GO:0051260">
    <property type="term" value="P:protein homooligomerization"/>
    <property type="evidence" value="ECO:0007669"/>
    <property type="project" value="InterPro"/>
</dbReference>
<evidence type="ECO:0000256" key="1">
    <source>
        <dbReference type="ARBA" id="ARBA00004906"/>
    </source>
</evidence>
<evidence type="ECO:0000259" key="2">
    <source>
        <dbReference type="PROSITE" id="PS50097"/>
    </source>
</evidence>
<evidence type="ECO:0000313" key="3">
    <source>
        <dbReference type="EMBL" id="JAG94662.1"/>
    </source>
</evidence>
<dbReference type="Gene3D" id="3.30.710.10">
    <property type="entry name" value="Potassium Channel Kv1.1, Chain A"/>
    <property type="match status" value="1"/>
</dbReference>
<dbReference type="PANTHER" id="PTHR14499">
    <property type="entry name" value="POTASSIUM CHANNEL TETRAMERIZATION DOMAIN-CONTAINING"/>
    <property type="match status" value="1"/>
</dbReference>
<dbReference type="SUPFAM" id="SSF69322">
    <property type="entry name" value="Tricorn protease domain 2"/>
    <property type="match status" value="1"/>
</dbReference>